<keyword evidence="10" id="KW-1185">Reference proteome</keyword>
<keyword evidence="3" id="KW-0378">Hydrolase</keyword>
<dbReference type="EMBL" id="BQKV01000115">
    <property type="protein sequence ID" value="GJN65927.1"/>
    <property type="molecule type" value="Genomic_DNA"/>
</dbReference>
<feature type="compositionally biased region" description="Basic and acidic residues" evidence="6">
    <location>
        <begin position="45"/>
        <end position="63"/>
    </location>
</feature>
<dbReference type="InterPro" id="IPR051202">
    <property type="entry name" value="Peptidase_C40"/>
</dbReference>
<keyword evidence="7" id="KW-0812">Transmembrane</keyword>
<feature type="region of interest" description="Disordered" evidence="6">
    <location>
        <begin position="123"/>
        <end position="169"/>
    </location>
</feature>
<dbReference type="GO" id="GO:0006508">
    <property type="term" value="P:proteolysis"/>
    <property type="evidence" value="ECO:0007669"/>
    <property type="project" value="UniProtKB-KW"/>
</dbReference>
<accession>A0AA37N1J1</accession>
<feature type="region of interest" description="Disordered" evidence="6">
    <location>
        <begin position="1"/>
        <end position="63"/>
    </location>
</feature>
<dbReference type="PANTHER" id="PTHR47053">
    <property type="entry name" value="MUREIN DD-ENDOPEPTIDASE MEPH-RELATED"/>
    <property type="match status" value="1"/>
</dbReference>
<proteinExistence type="inferred from homology"/>
<dbReference type="Gene3D" id="3.90.1720.10">
    <property type="entry name" value="endopeptidase domain like (from Nostoc punctiforme)"/>
    <property type="match status" value="1"/>
</dbReference>
<dbReference type="RefSeq" id="WP_238318126.1">
    <property type="nucleotide sequence ID" value="NZ_BQKV01000115.1"/>
</dbReference>
<keyword evidence="7" id="KW-0472">Membrane</keyword>
<dbReference type="SUPFAM" id="SSF54001">
    <property type="entry name" value="Cysteine proteinases"/>
    <property type="match status" value="1"/>
</dbReference>
<keyword evidence="5" id="KW-0175">Coiled coil</keyword>
<dbReference type="Proteomes" id="UP001055185">
    <property type="component" value="Unassembled WGS sequence"/>
</dbReference>
<evidence type="ECO:0000313" key="10">
    <source>
        <dbReference type="Proteomes" id="UP001055185"/>
    </source>
</evidence>
<feature type="transmembrane region" description="Helical" evidence="7">
    <location>
        <begin position="234"/>
        <end position="254"/>
    </location>
</feature>
<feature type="coiled-coil region" evidence="5">
    <location>
        <begin position="273"/>
        <end position="300"/>
    </location>
</feature>
<keyword evidence="4" id="KW-0788">Thiol protease</keyword>
<evidence type="ECO:0000259" key="8">
    <source>
        <dbReference type="PROSITE" id="PS51935"/>
    </source>
</evidence>
<feature type="compositionally biased region" description="Basic and acidic residues" evidence="6">
    <location>
        <begin position="1"/>
        <end position="12"/>
    </location>
</feature>
<dbReference type="Pfam" id="PF00877">
    <property type="entry name" value="NLPC_P60"/>
    <property type="match status" value="1"/>
</dbReference>
<evidence type="ECO:0000256" key="2">
    <source>
        <dbReference type="ARBA" id="ARBA00022670"/>
    </source>
</evidence>
<comment type="similarity">
    <text evidence="1">Belongs to the peptidase C40 family.</text>
</comment>
<keyword evidence="2" id="KW-0645">Protease</keyword>
<evidence type="ECO:0000256" key="3">
    <source>
        <dbReference type="ARBA" id="ARBA00022801"/>
    </source>
</evidence>
<dbReference type="GO" id="GO:0008234">
    <property type="term" value="F:cysteine-type peptidase activity"/>
    <property type="evidence" value="ECO:0007669"/>
    <property type="project" value="UniProtKB-KW"/>
</dbReference>
<dbReference type="PANTHER" id="PTHR47053:SF1">
    <property type="entry name" value="MUREIN DD-ENDOPEPTIDASE MEPH-RELATED"/>
    <property type="match status" value="1"/>
</dbReference>
<feature type="domain" description="NlpC/P60" evidence="8">
    <location>
        <begin position="457"/>
        <end position="580"/>
    </location>
</feature>
<evidence type="ECO:0000256" key="4">
    <source>
        <dbReference type="ARBA" id="ARBA00022807"/>
    </source>
</evidence>
<name>A0AA37N1J1_9FIRM</name>
<dbReference type="AlphaFoldDB" id="A0AA37N1J1"/>
<dbReference type="PROSITE" id="PS51935">
    <property type="entry name" value="NLPC_P60"/>
    <property type="match status" value="1"/>
</dbReference>
<gene>
    <name evidence="9" type="ORF">JCM17207_25520</name>
</gene>
<evidence type="ECO:0000256" key="7">
    <source>
        <dbReference type="SAM" id="Phobius"/>
    </source>
</evidence>
<evidence type="ECO:0000256" key="1">
    <source>
        <dbReference type="ARBA" id="ARBA00007074"/>
    </source>
</evidence>
<reference evidence="9" key="1">
    <citation type="journal article" date="2022" name="Int. J. Syst. Evol. Microbiol.">
        <title>Genome-based, phenotypic and chemotaxonomic classification of Faecalibacterium strains: proposal of three novel species Faecalibacterium duncaniae sp. nov., Faecalibacterium hattorii sp. nov. and Faecalibacterium gallinarum sp. nov. .</title>
        <authorList>
            <person name="Sakamoto M."/>
            <person name="Sakurai N."/>
            <person name="Tanno H."/>
            <person name="Iino T."/>
            <person name="Ohkuma M."/>
            <person name="Endo A."/>
        </authorList>
    </citation>
    <scope>NUCLEOTIDE SEQUENCE</scope>
    <source>
        <strain evidence="9">JCM 17207</strain>
    </source>
</reference>
<dbReference type="InterPro" id="IPR038765">
    <property type="entry name" value="Papain-like_cys_pep_sf"/>
</dbReference>
<evidence type="ECO:0000256" key="6">
    <source>
        <dbReference type="SAM" id="MobiDB-lite"/>
    </source>
</evidence>
<comment type="caution">
    <text evidence="9">The sequence shown here is derived from an EMBL/GenBank/DDBJ whole genome shotgun (WGS) entry which is preliminary data.</text>
</comment>
<feature type="compositionally biased region" description="Basic residues" evidence="6">
    <location>
        <begin position="128"/>
        <end position="138"/>
    </location>
</feature>
<evidence type="ECO:0000256" key="5">
    <source>
        <dbReference type="SAM" id="Coils"/>
    </source>
</evidence>
<dbReference type="NCBIfam" id="NF045974">
    <property type="entry name" value="conju_CD1108"/>
    <property type="match status" value="1"/>
</dbReference>
<keyword evidence="7" id="KW-1133">Transmembrane helix</keyword>
<organism evidence="9 10">
    <name type="scientific">Faecalibacterium gallinarum</name>
    <dbReference type="NCBI Taxonomy" id="2903556"/>
    <lineage>
        <taxon>Bacteria</taxon>
        <taxon>Bacillati</taxon>
        <taxon>Bacillota</taxon>
        <taxon>Clostridia</taxon>
        <taxon>Eubacteriales</taxon>
        <taxon>Oscillospiraceae</taxon>
        <taxon>Faecalibacterium</taxon>
    </lineage>
</organism>
<evidence type="ECO:0000313" key="9">
    <source>
        <dbReference type="EMBL" id="GJN65927.1"/>
    </source>
</evidence>
<protein>
    <recommendedName>
        <fullName evidence="8">NlpC/P60 domain-containing protein</fullName>
    </recommendedName>
</protein>
<sequence length="581" mass="64170">MGKVQQRQDKSKPSRLNFVDEGSQTKGRAPPGSRGGEKKRKPRKLKSDAQKAKERAEQLRFGKADITVDEASRMTKEQKREMYASAALLTAVHRKIEEYEDDNVGIKSAHEVEKGAELAGRVSDSRYAKKLKKRKKKLESKAAKQKAAAGKQPAEKAGEAGSNPISKAKQRQAYQQQARVVAQAAQTSKAAGSQKATASGASKVKSGVNGVVTKGKEVVGGVAKGAAVFAKSHAHLLVIGGVLAMLLLLMLSAFSSCSILFGGTTHVMGQTTYTAEDEDIRGAEEDYKQLERQLQLEIDMMEITHPGMDEYQYDLDPIEHDPWELTSYLTTLHDDYTRSEVQGTLKDTFEKQYKLKTWVEPQIRYRVVIIPSPVPPYFTTTLEPYVYLILHVELENRGLETVIREELDDDQWKRYEILQDTKGGRPYLFNGSLSWGSSDGSGEAGIDYQVPAEALTDPEFAAMLEEAEKYLGTPYVWGGSTPETGFDCSGYVCWVLNESGWNVGRTTANGLWQQATKISEAEAKPGDLVFFEGTYDTPGASHVGIYVGNGMMISAGDPIKYSNIHSSYWDKHLLGFGRIPK</sequence>
<dbReference type="InterPro" id="IPR000064">
    <property type="entry name" value="NLP_P60_dom"/>
</dbReference>